<feature type="transmembrane region" description="Helical" evidence="1">
    <location>
        <begin position="183"/>
        <end position="202"/>
    </location>
</feature>
<sequence>MVWISKSCWLKTSVEYGGPGRPSQLGVVVTNCGYSDWSTMDFPYSMQLALRVRREGSDYIVEACIPEASLIPASAASTAFAEGASLPIRVSSGKVGSPASEWTQLRICHLMEDVSPAGVGKDGKENVDFGLQLQAACEALPLSGVAAGLYACSPKPGGGFQAQFDRLHIVSGRLPGHIVQSHLLGLAYFLVNYVLFLQRFLLTLHYTEHRKLFKPSCGWLNHLAPYLLSPLFGVPAGAYRLHHVVMHHVEDNAWGWDLSSTEGFRRDSLAGFVVYWLRFLLVSGIELPLYALRRGRHSHAATAAAAMAGGWLLTVLLWQRCAVATFYTLLLPYLVSSFALMFGNWSQHIFVDLDAPRDDYKLTYNCLACPDNPKTYNDGYHIIHHANSRLHWSEMPAAFVQQLELHDAKDALAFKGIGFFDVGLAVFTGRLGWLADRIVPCGPKQAARSRQEWVQLLQHRLQPVTRVKVA</sequence>
<dbReference type="Pfam" id="PF07081">
    <property type="entry name" value="DUF1349"/>
    <property type="match status" value="1"/>
</dbReference>
<feature type="transmembrane region" description="Helical" evidence="1">
    <location>
        <begin position="324"/>
        <end position="343"/>
    </location>
</feature>
<dbReference type="PANTHER" id="PTHR36459">
    <property type="entry name" value="ORF"/>
    <property type="match status" value="1"/>
</dbReference>
<proteinExistence type="predicted"/>
<dbReference type="PANTHER" id="PTHR36459:SF1">
    <property type="entry name" value="FATTY ACID DESATURASE DOMAIN-CONTAINING PROTEIN-RELATED"/>
    <property type="match status" value="1"/>
</dbReference>
<dbReference type="Gene3D" id="2.60.120.200">
    <property type="match status" value="1"/>
</dbReference>
<accession>A0A383V8J9</accession>
<dbReference type="STRING" id="3088.A0A383V8J9"/>
<dbReference type="EMBL" id="FNXT01000121">
    <property type="protein sequence ID" value="SZX61069.1"/>
    <property type="molecule type" value="Genomic_DNA"/>
</dbReference>
<keyword evidence="1" id="KW-0812">Transmembrane</keyword>
<keyword evidence="1" id="KW-1133">Transmembrane helix</keyword>
<evidence type="ECO:0000313" key="3">
    <source>
        <dbReference type="EMBL" id="SZX61069.1"/>
    </source>
</evidence>
<evidence type="ECO:0000256" key="1">
    <source>
        <dbReference type="SAM" id="Phobius"/>
    </source>
</evidence>
<feature type="transmembrane region" description="Helical" evidence="1">
    <location>
        <begin position="299"/>
        <end position="318"/>
    </location>
</feature>
<evidence type="ECO:0000313" key="4">
    <source>
        <dbReference type="Proteomes" id="UP000256970"/>
    </source>
</evidence>
<organism evidence="3 4">
    <name type="scientific">Tetradesmus obliquus</name>
    <name type="common">Green alga</name>
    <name type="synonym">Acutodesmus obliquus</name>
    <dbReference type="NCBI Taxonomy" id="3088"/>
    <lineage>
        <taxon>Eukaryota</taxon>
        <taxon>Viridiplantae</taxon>
        <taxon>Chlorophyta</taxon>
        <taxon>core chlorophytes</taxon>
        <taxon>Chlorophyceae</taxon>
        <taxon>CS clade</taxon>
        <taxon>Sphaeropleales</taxon>
        <taxon>Scenedesmaceae</taxon>
        <taxon>Tetradesmus</taxon>
    </lineage>
</organism>
<name>A0A383V8J9_TETOB</name>
<dbReference type="AlphaFoldDB" id="A0A383V8J9"/>
<protein>
    <recommendedName>
        <fullName evidence="2">Fatty acid desaturase domain-containing protein</fullName>
    </recommendedName>
</protein>
<dbReference type="InterPro" id="IPR009784">
    <property type="entry name" value="DUF1349"/>
</dbReference>
<keyword evidence="4" id="KW-1185">Reference proteome</keyword>
<feature type="transmembrane region" description="Helical" evidence="1">
    <location>
        <begin position="223"/>
        <end position="241"/>
    </location>
</feature>
<feature type="domain" description="Fatty acid desaturase" evidence="2">
    <location>
        <begin position="186"/>
        <end position="399"/>
    </location>
</feature>
<gene>
    <name evidence="3" type="ORF">BQ4739_LOCUS1602</name>
</gene>
<feature type="transmembrane region" description="Helical" evidence="1">
    <location>
        <begin position="273"/>
        <end position="292"/>
    </location>
</feature>
<evidence type="ECO:0000259" key="2">
    <source>
        <dbReference type="Pfam" id="PF00487"/>
    </source>
</evidence>
<dbReference type="InterPro" id="IPR005804">
    <property type="entry name" value="FA_desaturase_dom"/>
</dbReference>
<dbReference type="GO" id="GO:0006629">
    <property type="term" value="P:lipid metabolic process"/>
    <property type="evidence" value="ECO:0007669"/>
    <property type="project" value="InterPro"/>
</dbReference>
<dbReference type="Pfam" id="PF00487">
    <property type="entry name" value="FA_desaturase"/>
    <property type="match status" value="1"/>
</dbReference>
<keyword evidence="1" id="KW-0472">Membrane</keyword>
<reference evidence="3 4" key="1">
    <citation type="submission" date="2016-10" db="EMBL/GenBank/DDBJ databases">
        <authorList>
            <person name="Cai Z."/>
        </authorList>
    </citation>
    <scope>NUCLEOTIDE SEQUENCE [LARGE SCALE GENOMIC DNA]</scope>
</reference>
<dbReference type="Proteomes" id="UP000256970">
    <property type="component" value="Unassembled WGS sequence"/>
</dbReference>